<dbReference type="RefSeq" id="WP_221024723.1">
    <property type="nucleotide sequence ID" value="NZ_JAIEZQ010000002.1"/>
</dbReference>
<comment type="caution">
    <text evidence="4">The sequence shown here is derived from an EMBL/GenBank/DDBJ whole genome shotgun (WGS) entry which is preliminary data.</text>
</comment>
<gene>
    <name evidence="4" type="ORF">K1X13_08770</name>
</gene>
<evidence type="ECO:0000259" key="3">
    <source>
        <dbReference type="SMART" id="SM01043"/>
    </source>
</evidence>
<evidence type="ECO:0000313" key="5">
    <source>
        <dbReference type="Proteomes" id="UP000754710"/>
    </source>
</evidence>
<name>A0ABS7RIN5_9ACTN</name>
<feature type="domain" description="Bacterial transcriptional activator" evidence="3">
    <location>
        <begin position="101"/>
        <end position="225"/>
    </location>
</feature>
<feature type="domain" description="AAA+ ATPase" evidence="2">
    <location>
        <begin position="275"/>
        <end position="397"/>
    </location>
</feature>
<dbReference type="Gene3D" id="1.10.10.10">
    <property type="entry name" value="Winged helix-like DNA-binding domain superfamily/Winged helix DNA-binding domain"/>
    <property type="match status" value="1"/>
</dbReference>
<dbReference type="Proteomes" id="UP000754710">
    <property type="component" value="Unassembled WGS sequence"/>
</dbReference>
<evidence type="ECO:0000256" key="1">
    <source>
        <dbReference type="SAM" id="MobiDB-lite"/>
    </source>
</evidence>
<dbReference type="InterPro" id="IPR049945">
    <property type="entry name" value="AAA_22"/>
</dbReference>
<reference evidence="4 5" key="1">
    <citation type="submission" date="2021-08" db="EMBL/GenBank/DDBJ databases">
        <title>Nocardioides bacterium WL0053 sp. nov., isolated from the sediment.</title>
        <authorList>
            <person name="Wang L."/>
            <person name="Zhang D."/>
            <person name="Zhang A."/>
        </authorList>
    </citation>
    <scope>NUCLEOTIDE SEQUENCE [LARGE SCALE GENOMIC DNA]</scope>
    <source>
        <strain evidence="4 5">WL0053</strain>
    </source>
</reference>
<evidence type="ECO:0000313" key="4">
    <source>
        <dbReference type="EMBL" id="MBY9074908.1"/>
    </source>
</evidence>
<dbReference type="SUPFAM" id="SSF52540">
    <property type="entry name" value="P-loop containing nucleoside triphosphate hydrolases"/>
    <property type="match status" value="1"/>
</dbReference>
<protein>
    <submittedName>
        <fullName evidence="4">AAA family ATPase</fullName>
    </submittedName>
</protein>
<dbReference type="InterPro" id="IPR011990">
    <property type="entry name" value="TPR-like_helical_dom_sf"/>
</dbReference>
<dbReference type="Gene3D" id="3.40.50.300">
    <property type="entry name" value="P-loop containing nucleotide triphosphate hydrolases"/>
    <property type="match status" value="1"/>
</dbReference>
<evidence type="ECO:0000259" key="2">
    <source>
        <dbReference type="SMART" id="SM00382"/>
    </source>
</evidence>
<dbReference type="InterPro" id="IPR005158">
    <property type="entry name" value="BTAD"/>
</dbReference>
<accession>A0ABS7RIN5</accession>
<dbReference type="PANTHER" id="PTHR47691:SF3">
    <property type="entry name" value="HTH-TYPE TRANSCRIPTIONAL REGULATOR RV0890C-RELATED"/>
    <property type="match status" value="1"/>
</dbReference>
<dbReference type="Gene3D" id="1.25.40.10">
    <property type="entry name" value="Tetratricopeptide repeat domain"/>
    <property type="match status" value="1"/>
</dbReference>
<dbReference type="SMART" id="SM01043">
    <property type="entry name" value="BTAD"/>
    <property type="match status" value="1"/>
</dbReference>
<dbReference type="EMBL" id="JAIEZQ010000002">
    <property type="protein sequence ID" value="MBY9074908.1"/>
    <property type="molecule type" value="Genomic_DNA"/>
</dbReference>
<dbReference type="SMART" id="SM00382">
    <property type="entry name" value="AAA"/>
    <property type="match status" value="1"/>
</dbReference>
<dbReference type="PRINTS" id="PR00364">
    <property type="entry name" value="DISEASERSIST"/>
</dbReference>
<organism evidence="4 5">
    <name type="scientific">Nocardioides jiangsuensis</name>
    <dbReference type="NCBI Taxonomy" id="2866161"/>
    <lineage>
        <taxon>Bacteria</taxon>
        <taxon>Bacillati</taxon>
        <taxon>Actinomycetota</taxon>
        <taxon>Actinomycetes</taxon>
        <taxon>Propionibacteriales</taxon>
        <taxon>Nocardioidaceae</taxon>
        <taxon>Nocardioides</taxon>
    </lineage>
</organism>
<dbReference type="SUPFAM" id="SSF48452">
    <property type="entry name" value="TPR-like"/>
    <property type="match status" value="1"/>
</dbReference>
<keyword evidence="5" id="KW-1185">Reference proteome</keyword>
<sequence length="938" mass="101572">MRVHIRLLGGFDVTVDDRTIPARSWRRRSAAGLVKLLALQPGHRLLREQVVDALWPDLLLDEAAPRLHVAAHYARSALGCRDAVVLAGGTVSLLPSTDVTVDVAEFERSADAARADGRPETAADAAARYPGPLLPEDLYEPWTEEPRERLRVRHLELLRAAGRYEELVAADPLDEDAQLALVRDHLRQGRRQSALRALDGMADLFRRELGVEPGPAAVALRRKAESLPVEEAAPEQGSAPVPSAPGRRRTPLPAERTRLIGRGADLEAVAALLDPHRIVTITGPGGAGKSTLALAVARRLRSESADTDVILAELAPVREEGDVVRAVAEAAGVQGEGAVLPATLAVNLGPRRVLLVLDNCEHLLDASAALVDAILDAGPRARILVTSREPLRVDGEAVHRIGSLGPESSELFAERAVAAAGPGAATADDPRVVHLCERLDGLPLAIELAAAQLRHLSLQELIDRLDDRLTLLVGGRPKAGQRHSALTATIEWSHRLLSGDARSLFDRLGVFPASFDLDAVQAVAGELDPGQVTNLLGDLVTKSLVVHDPAQHRYRLLETLRLFAARRLVDSGRTREVTELLRRDVVARCRTMPRVRIWLSASMAARSRDDLENVRLAFEASLERGDLTAAVDVALGISTLWRNAVSYTEGRRWVAALRARDLSPPDRLWTLILAADVGLGSGDPRMMRDATAEATALSAQLDDPGAAVITAIYDGLVQFSTPARAVLRLEDACARARAAGEPGLERLARAFRVVLLRLLGRTDGLGEEIDALVEADSGSDYDRYICIWSASLVALVDRDGPRQRQLMDAQLADLMASGLRENWLTMYWEALAMIGGGEDYLPQLRRARQRAEAEGRHAEADWVLALGYAAACRDEWEQAAELLGAAGGALQRDTASFIHHALLREQLVRPRLEPDAFAAVTARGRGQSLSVLLDEHGL</sequence>
<dbReference type="Pfam" id="PF03704">
    <property type="entry name" value="BTAD"/>
    <property type="match status" value="1"/>
</dbReference>
<dbReference type="Pfam" id="PF25872">
    <property type="entry name" value="HTH_77"/>
    <property type="match status" value="1"/>
</dbReference>
<dbReference type="InterPro" id="IPR036388">
    <property type="entry name" value="WH-like_DNA-bd_sf"/>
</dbReference>
<dbReference type="InterPro" id="IPR003593">
    <property type="entry name" value="AAA+_ATPase"/>
</dbReference>
<dbReference type="InterPro" id="IPR027417">
    <property type="entry name" value="P-loop_NTPase"/>
</dbReference>
<dbReference type="PANTHER" id="PTHR47691">
    <property type="entry name" value="REGULATOR-RELATED"/>
    <property type="match status" value="1"/>
</dbReference>
<dbReference type="Pfam" id="PF13401">
    <property type="entry name" value="AAA_22"/>
    <property type="match status" value="1"/>
</dbReference>
<proteinExistence type="predicted"/>
<dbReference type="InterPro" id="IPR058852">
    <property type="entry name" value="HTH_77"/>
</dbReference>
<feature type="region of interest" description="Disordered" evidence="1">
    <location>
        <begin position="226"/>
        <end position="252"/>
    </location>
</feature>